<proteinExistence type="predicted"/>
<keyword evidence="2" id="KW-1185">Reference proteome</keyword>
<comment type="caution">
    <text evidence="1">The sequence shown here is derived from an EMBL/GenBank/DDBJ whole genome shotgun (WGS) entry which is preliminary data.</text>
</comment>
<sequence>MTTRNNKGRFVKGENIVDKTGERHGRLTVISLSEKRSGRKTYWNCICDCGNEKVVRSDSLKTTQSCGCLKREQDMINLGIVNNHGMTNHPLYGRWNAMIHRCENNKTKQFKSYGARGINVCEDWKDILKFIEWAEKNGFEEGLTLERIDVNGNYEPSNCEWIPMEQQYYNKTTSVYHTYDGETLTTMQWTHRYNIPLNEVSRYKKRNIPFTDLIEKYKDNTEVTS</sequence>
<gene>
    <name evidence="1" type="ORF">CW682_09725</name>
</gene>
<dbReference type="EMBL" id="PIWU01000015">
    <property type="protein sequence ID" value="PKE55879.1"/>
    <property type="molecule type" value="Genomic_DNA"/>
</dbReference>
<name>A0ACC9MQ66_9STAP</name>
<protein>
    <submittedName>
        <fullName evidence="1">Uncharacterized protein</fullName>
    </submittedName>
</protein>
<reference evidence="1" key="1">
    <citation type="submission" date="2017-12" db="EMBL/GenBank/DDBJ databases">
        <title>Genomics of Macrococcus caseolyticus.</title>
        <authorList>
            <person name="MacFadyen A.C."/>
            <person name="Paterson G.K."/>
        </authorList>
    </citation>
    <scope>NUCLEOTIDE SEQUENCE</scope>
    <source>
        <strain evidence="1">5459_5_49</strain>
    </source>
</reference>
<evidence type="ECO:0000313" key="1">
    <source>
        <dbReference type="EMBL" id="PKE55879.1"/>
    </source>
</evidence>
<evidence type="ECO:0000313" key="2">
    <source>
        <dbReference type="Proteomes" id="UP000233606"/>
    </source>
</evidence>
<accession>A0ACC9MQ66</accession>
<organism evidence="1 2">
    <name type="scientific">Macrococcoides caseolyticum</name>
    <dbReference type="NCBI Taxonomy" id="69966"/>
    <lineage>
        <taxon>Bacteria</taxon>
        <taxon>Bacillati</taxon>
        <taxon>Bacillota</taxon>
        <taxon>Bacilli</taxon>
        <taxon>Bacillales</taxon>
        <taxon>Staphylococcaceae</taxon>
        <taxon>Macrococcoides</taxon>
    </lineage>
</organism>
<dbReference type="Proteomes" id="UP000233606">
    <property type="component" value="Unassembled WGS sequence"/>
</dbReference>